<proteinExistence type="predicted"/>
<reference evidence="1" key="2">
    <citation type="submission" date="2020-09" db="EMBL/GenBank/DDBJ databases">
        <authorList>
            <person name="Sun Q."/>
            <person name="Zhou Y."/>
        </authorList>
    </citation>
    <scope>NUCLEOTIDE SEQUENCE</scope>
    <source>
        <strain evidence="1">CGMCC 1.12506</strain>
    </source>
</reference>
<name>A0A916Y6Z7_9FLAO</name>
<reference evidence="1" key="1">
    <citation type="journal article" date="2014" name="Int. J. Syst. Evol. Microbiol.">
        <title>Complete genome sequence of Corynebacterium casei LMG S-19264T (=DSM 44701T), isolated from a smear-ripened cheese.</title>
        <authorList>
            <consortium name="US DOE Joint Genome Institute (JGI-PGF)"/>
            <person name="Walter F."/>
            <person name="Albersmeier A."/>
            <person name="Kalinowski J."/>
            <person name="Ruckert C."/>
        </authorList>
    </citation>
    <scope>NUCLEOTIDE SEQUENCE</scope>
    <source>
        <strain evidence="1">CGMCC 1.12506</strain>
    </source>
</reference>
<dbReference type="PROSITE" id="PS51257">
    <property type="entry name" value="PROKAR_LIPOPROTEIN"/>
    <property type="match status" value="1"/>
</dbReference>
<dbReference type="EMBL" id="BMFG01000010">
    <property type="protein sequence ID" value="GGD32935.1"/>
    <property type="molecule type" value="Genomic_DNA"/>
</dbReference>
<organism evidence="1 2">
    <name type="scientific">Flavobacterium orientale</name>
    <dbReference type="NCBI Taxonomy" id="1756020"/>
    <lineage>
        <taxon>Bacteria</taxon>
        <taxon>Pseudomonadati</taxon>
        <taxon>Bacteroidota</taxon>
        <taxon>Flavobacteriia</taxon>
        <taxon>Flavobacteriales</taxon>
        <taxon>Flavobacteriaceae</taxon>
        <taxon>Flavobacterium</taxon>
    </lineage>
</organism>
<comment type="caution">
    <text evidence="1">The sequence shown here is derived from an EMBL/GenBank/DDBJ whole genome shotgun (WGS) entry which is preliminary data.</text>
</comment>
<sequence length="340" mass="37122">MKRFLGLILLVFGFQSCDDGDFNVESFDFSNVTASACSGSNNQFFIYYTNQREALLLQIPITSFPNIITPEDEPRTVAIAAGTQVTYRVYDGTINSQVICTAIPPATPTVSEEWTATSGVIQIETFANKTIDETIGQALITGYTHIIKLINTTFEKSNGSQQLFAELQLGNFITNASPPSTIIASSELSNCGNNLSFIYKNGGTQAITLYTDVALFENSNTPADMPRKAIIGQDNTSINYNLYDAIIPIPNNAIIPTPLSFFCTNPTPTTPARIENWIGVDGIANVSGVIEVTSIEEFDSELQQNVFKHTVRLRKVVFTSAGVNFTFGDLYELGVLKTVP</sequence>
<evidence type="ECO:0008006" key="3">
    <source>
        <dbReference type="Google" id="ProtNLM"/>
    </source>
</evidence>
<accession>A0A916Y6Z7</accession>
<dbReference type="AlphaFoldDB" id="A0A916Y6Z7"/>
<gene>
    <name evidence="1" type="ORF">GCM10011343_23700</name>
</gene>
<evidence type="ECO:0000313" key="2">
    <source>
        <dbReference type="Proteomes" id="UP000625735"/>
    </source>
</evidence>
<protein>
    <recommendedName>
        <fullName evidence="3">Lipoprotein</fullName>
    </recommendedName>
</protein>
<dbReference type="Proteomes" id="UP000625735">
    <property type="component" value="Unassembled WGS sequence"/>
</dbReference>
<keyword evidence="2" id="KW-1185">Reference proteome</keyword>
<evidence type="ECO:0000313" key="1">
    <source>
        <dbReference type="EMBL" id="GGD32935.1"/>
    </source>
</evidence>
<dbReference type="RefSeq" id="WP_188362797.1">
    <property type="nucleotide sequence ID" value="NZ_BMFG01000010.1"/>
</dbReference>